<protein>
    <recommendedName>
        <fullName evidence="6">AraC family transcriptional regulator</fullName>
    </recommendedName>
</protein>
<feature type="region of interest" description="Disordered" evidence="1">
    <location>
        <begin position="68"/>
        <end position="87"/>
    </location>
</feature>
<evidence type="ECO:0000256" key="1">
    <source>
        <dbReference type="SAM" id="MobiDB-lite"/>
    </source>
</evidence>
<evidence type="ECO:0000313" key="2">
    <source>
        <dbReference type="EMBL" id="MFH5227588.1"/>
    </source>
</evidence>
<dbReference type="EMBL" id="JBIMSN010000012">
    <property type="protein sequence ID" value="MFH5227588.1"/>
    <property type="molecule type" value="Genomic_DNA"/>
</dbReference>
<dbReference type="EMBL" id="JBIMSP010000076">
    <property type="protein sequence ID" value="MFH5245454.1"/>
    <property type="molecule type" value="Genomic_DNA"/>
</dbReference>
<evidence type="ECO:0008006" key="6">
    <source>
        <dbReference type="Google" id="ProtNLM"/>
    </source>
</evidence>
<reference evidence="4 5" key="1">
    <citation type="submission" date="2024-10" db="EMBL/GenBank/DDBJ databases">
        <authorList>
            <person name="Riesco R."/>
        </authorList>
    </citation>
    <scope>NUCLEOTIDE SEQUENCE [LARGE SCALE GENOMIC DNA]</scope>
    <source>
        <strain evidence="3 4">NCIMB 15448</strain>
        <strain evidence="2 5">NCIMB 15450</strain>
    </source>
</reference>
<organism evidence="2 5">
    <name type="scientific">Antrihabitans spumae</name>
    <dbReference type="NCBI Taxonomy" id="3373370"/>
    <lineage>
        <taxon>Bacteria</taxon>
        <taxon>Bacillati</taxon>
        <taxon>Actinomycetota</taxon>
        <taxon>Actinomycetes</taxon>
        <taxon>Mycobacteriales</taxon>
        <taxon>Nocardiaceae</taxon>
        <taxon>Antrihabitans</taxon>
    </lineage>
</organism>
<dbReference type="RefSeq" id="WP_395126266.1">
    <property type="nucleotide sequence ID" value="NZ_JBIMSN010000012.1"/>
</dbReference>
<comment type="caution">
    <text evidence="2">The sequence shown here is derived from an EMBL/GenBank/DDBJ whole genome shotgun (WGS) entry which is preliminary data.</text>
</comment>
<proteinExistence type="predicted"/>
<name>A0ABW7JZC0_9NOCA</name>
<keyword evidence="5" id="KW-1185">Reference proteome</keyword>
<sequence>MTDHTWSGGALIRPGILAFTGSIGVTDTHAHHAVQVMTASSPMTVVDRRGQPHRGTHVIVPADTPHRIQTASRGFRHDVENLSPTRT</sequence>
<evidence type="ECO:0000313" key="5">
    <source>
        <dbReference type="Proteomes" id="UP001609219"/>
    </source>
</evidence>
<evidence type="ECO:0000313" key="3">
    <source>
        <dbReference type="EMBL" id="MFH5245454.1"/>
    </source>
</evidence>
<dbReference type="Proteomes" id="UP001609219">
    <property type="component" value="Unassembled WGS sequence"/>
</dbReference>
<dbReference type="Proteomes" id="UP001609176">
    <property type="component" value="Unassembled WGS sequence"/>
</dbReference>
<gene>
    <name evidence="3" type="ORF">ACHIPV_26790</name>
    <name evidence="2" type="ORF">ACHIRB_03150</name>
</gene>
<accession>A0ABW7JZC0</accession>
<evidence type="ECO:0000313" key="4">
    <source>
        <dbReference type="Proteomes" id="UP001609176"/>
    </source>
</evidence>